<reference evidence="1 2" key="1">
    <citation type="submission" date="2016-11" db="EMBL/GenBank/DDBJ databases">
        <authorList>
            <person name="Jaros S."/>
            <person name="Januszkiewicz K."/>
            <person name="Wedrychowicz H."/>
        </authorList>
    </citation>
    <scope>NUCLEOTIDE SEQUENCE [LARGE SCALE GENOMIC DNA]</scope>
    <source>
        <strain evidence="1 2">DSM 14916</strain>
    </source>
</reference>
<dbReference type="STRING" id="198092.SAMN02745194_04259"/>
<gene>
    <name evidence="1" type="ORF">SAMN02745194_04259</name>
</gene>
<proteinExistence type="predicted"/>
<evidence type="ECO:0000313" key="2">
    <source>
        <dbReference type="Proteomes" id="UP000184387"/>
    </source>
</evidence>
<name>A0A1M6PZX9_9PROT</name>
<dbReference type="OrthoDB" id="7867235at2"/>
<organism evidence="1 2">
    <name type="scientific">Muricoccus roseus</name>
    <dbReference type="NCBI Taxonomy" id="198092"/>
    <lineage>
        <taxon>Bacteria</taxon>
        <taxon>Pseudomonadati</taxon>
        <taxon>Pseudomonadota</taxon>
        <taxon>Alphaproteobacteria</taxon>
        <taxon>Acetobacterales</taxon>
        <taxon>Roseomonadaceae</taxon>
        <taxon>Muricoccus</taxon>
    </lineage>
</organism>
<dbReference type="RefSeq" id="WP_139281411.1">
    <property type="nucleotide sequence ID" value="NZ_FQZF01000033.1"/>
</dbReference>
<dbReference type="AlphaFoldDB" id="A0A1M6PZX9"/>
<keyword evidence="2" id="KW-1185">Reference proteome</keyword>
<dbReference type="Proteomes" id="UP000184387">
    <property type="component" value="Unassembled WGS sequence"/>
</dbReference>
<sequence length="161" mass="17088">MTATPAKAPPEPVEASSGLPGEVSVDVLADLLGVSPRTLGKWVDAGIIRRSARGRFPLRESLRAAFAHAQAPKAAPTGDKARLLAAQAEKVELANAAKRGELVPRVTVAREWADMLGQVRASMLAVPSRFHARRGSLTPGDIAELDRVIRDALEEQANDGI</sequence>
<protein>
    <submittedName>
        <fullName evidence="1">Phage DNA packaging protein, Nu1 subunit of terminase</fullName>
    </submittedName>
</protein>
<evidence type="ECO:0000313" key="1">
    <source>
        <dbReference type="EMBL" id="SHK13535.1"/>
    </source>
</evidence>
<dbReference type="EMBL" id="FQZF01000033">
    <property type="protein sequence ID" value="SHK13535.1"/>
    <property type="molecule type" value="Genomic_DNA"/>
</dbReference>
<accession>A0A1M6PZX9</accession>